<organism evidence="6 7">
    <name type="scientific">Durusdinium trenchii</name>
    <dbReference type="NCBI Taxonomy" id="1381693"/>
    <lineage>
        <taxon>Eukaryota</taxon>
        <taxon>Sar</taxon>
        <taxon>Alveolata</taxon>
        <taxon>Dinophyceae</taxon>
        <taxon>Suessiales</taxon>
        <taxon>Symbiodiniaceae</taxon>
        <taxon>Durusdinium</taxon>
    </lineage>
</organism>
<sequence length="1074" mass="117758">MVKHWRCRRPIWLLAALLSLRGALPPAPPLFAFSPGMNKLNDLAEKGDVDGALHQLRRVLAELPSGHRPTVQMRTAFNTGIKACANAGNLKQAERLFAEMLQHRVAPNLKGLGKMMEAAAKVGNLSGAEHWFRQHERYGLAHESDEIARGQLIQAAAKAQDLKAAEEWFQELLQKGLQPSAWTLAALLEACARVGDVGKAKSLVAKCTALGIRTTDLHEFLLRKVYVKNNDLDSAEEQFRQISAPDLKDYAMVIDAAARCGNLTAAEQWFRRAQAGAKAEGRTVVGDEPMFVTLMFAAARAAELQRCEEWFQQAQKARLRPSSAMYTALVTAAAEALDTSAAQRWLQACPRPWPPEVLNTALRAAGLVGDEALAEAWAKQGMKDGMRLDSYSYRALLTGAARSQDTKGAQRWFQKALQEGEVEVNTCNAAIQAAARAGDVPLAKEMLKTMNQLVVQPDAVSYQGLLTSASNACDLAACEAFVAQASASGVPVRYAPVISCAAKVQGLKEAERWFQEALHSDSVDLFALNALVAAAARVGQLELAERYLHLAREMGEEPDIVTYTSLISAATTKGDLQALGHGPMALQSGPLPSATSPCRPKCIPHRLDFVNQPLTVAMGSGASSGDRSVDVKSFLEALLGETLLASTGVVETDKAFTGKKQVGLYFAAERYPRCKTFTPKLKRVYEIVKDKGLEIVFCSSDKKHELFEEFRQEMPWLALPFESKDKVMALKQKFKVTALPRFVLVDAETGELITEDGRSSVERDPKGEKFPWKIPSFEEALPSQFHKGQETVGKEFIEGKTVGLLFSGGWTRQGVDLASRLANWYAGVKADVGDKFEIIYCGCDTDELMMTDFYKKQQEEGGTWLAVPMSEQGLLDQCFGIRKVPAFVIVDAKGQIINKNAKCIPDLPAKASDFPFPPPPIGLLSSSDEILKPAMCLMLENCEEELQNKIIQTMNPIAEKYVKAGELLFFAARRVSPVSATFRTMANLPQADEVTRQEEDFDSDRGDEEDDESAALAAESADVPSLILVDLATSGEIYAGRMSPEMNGEGVENMIKLWKSGELHTMMKKKKTRR</sequence>
<keyword evidence="1" id="KW-0677">Repeat</keyword>
<feature type="chain" id="PRO_5047359960" description="Thioredoxin-like fold domain-containing protein" evidence="4">
    <location>
        <begin position="24"/>
        <end position="1074"/>
    </location>
</feature>
<dbReference type="PANTHER" id="PTHR47936">
    <property type="entry name" value="PPR_LONG DOMAIN-CONTAINING PROTEIN"/>
    <property type="match status" value="1"/>
</dbReference>
<name>A0ABP0R4L2_9DINO</name>
<feature type="repeat" description="PPR" evidence="2">
    <location>
        <begin position="524"/>
        <end position="558"/>
    </location>
</feature>
<dbReference type="PROSITE" id="PS51375">
    <property type="entry name" value="PPR"/>
    <property type="match status" value="3"/>
</dbReference>
<feature type="region of interest" description="Disordered" evidence="3">
    <location>
        <begin position="989"/>
        <end position="1018"/>
    </location>
</feature>
<dbReference type="Gene3D" id="1.25.40.10">
    <property type="entry name" value="Tetratricopeptide repeat domain"/>
    <property type="match status" value="4"/>
</dbReference>
<feature type="domain" description="Thioredoxin-like fold" evidence="5">
    <location>
        <begin position="799"/>
        <end position="896"/>
    </location>
</feature>
<comment type="caution">
    <text evidence="6">The sequence shown here is derived from an EMBL/GenBank/DDBJ whole genome shotgun (WGS) entry which is preliminary data.</text>
</comment>
<reference evidence="6 7" key="1">
    <citation type="submission" date="2024-02" db="EMBL/GenBank/DDBJ databases">
        <authorList>
            <person name="Chen Y."/>
            <person name="Shah S."/>
            <person name="Dougan E. K."/>
            <person name="Thang M."/>
            <person name="Chan C."/>
        </authorList>
    </citation>
    <scope>NUCLEOTIDE SEQUENCE [LARGE SCALE GENOMIC DNA]</scope>
</reference>
<feature type="compositionally biased region" description="Acidic residues" evidence="3">
    <location>
        <begin position="999"/>
        <end position="1013"/>
    </location>
</feature>
<evidence type="ECO:0000256" key="1">
    <source>
        <dbReference type="ARBA" id="ARBA00022737"/>
    </source>
</evidence>
<dbReference type="Gene3D" id="3.40.30.10">
    <property type="entry name" value="Glutaredoxin"/>
    <property type="match status" value="2"/>
</dbReference>
<evidence type="ECO:0000256" key="3">
    <source>
        <dbReference type="SAM" id="MobiDB-lite"/>
    </source>
</evidence>
<dbReference type="InterPro" id="IPR002885">
    <property type="entry name" value="PPR_rpt"/>
</dbReference>
<dbReference type="Proteomes" id="UP001642484">
    <property type="component" value="Unassembled WGS sequence"/>
</dbReference>
<feature type="domain" description="Thioredoxin-like fold" evidence="5">
    <location>
        <begin position="660"/>
        <end position="749"/>
    </location>
</feature>
<feature type="signal peptide" evidence="4">
    <location>
        <begin position="1"/>
        <end position="23"/>
    </location>
</feature>
<dbReference type="InterPro" id="IPR012336">
    <property type="entry name" value="Thioredoxin-like_fold"/>
</dbReference>
<gene>
    <name evidence="6" type="ORF">CCMP2556_LOCUS45306</name>
</gene>
<feature type="repeat" description="PPR" evidence="2">
    <location>
        <begin position="73"/>
        <end position="107"/>
    </location>
</feature>
<accession>A0ABP0R4L2</accession>
<dbReference type="NCBIfam" id="TIGR00756">
    <property type="entry name" value="PPR"/>
    <property type="match status" value="1"/>
</dbReference>
<feature type="repeat" description="PPR" evidence="2">
    <location>
        <begin position="145"/>
        <end position="179"/>
    </location>
</feature>
<dbReference type="InterPro" id="IPR036249">
    <property type="entry name" value="Thioredoxin-like_sf"/>
</dbReference>
<dbReference type="SUPFAM" id="SSF52833">
    <property type="entry name" value="Thioredoxin-like"/>
    <property type="match status" value="2"/>
</dbReference>
<proteinExistence type="predicted"/>
<evidence type="ECO:0000313" key="6">
    <source>
        <dbReference type="EMBL" id="CAK9095075.1"/>
    </source>
</evidence>
<dbReference type="InterPro" id="IPR011990">
    <property type="entry name" value="TPR-like_helical_dom_sf"/>
</dbReference>
<protein>
    <recommendedName>
        <fullName evidence="5">Thioredoxin-like fold domain-containing protein</fullName>
    </recommendedName>
</protein>
<evidence type="ECO:0000256" key="4">
    <source>
        <dbReference type="SAM" id="SignalP"/>
    </source>
</evidence>
<dbReference type="Pfam" id="PF13812">
    <property type="entry name" value="PPR_3"/>
    <property type="match status" value="4"/>
</dbReference>
<dbReference type="EMBL" id="CAXAMN010025428">
    <property type="protein sequence ID" value="CAK9095075.1"/>
    <property type="molecule type" value="Genomic_DNA"/>
</dbReference>
<keyword evidence="4" id="KW-0732">Signal</keyword>
<evidence type="ECO:0000313" key="7">
    <source>
        <dbReference type="Proteomes" id="UP001642484"/>
    </source>
</evidence>
<evidence type="ECO:0000259" key="5">
    <source>
        <dbReference type="Pfam" id="PF13905"/>
    </source>
</evidence>
<dbReference type="Pfam" id="PF13905">
    <property type="entry name" value="Thioredoxin_8"/>
    <property type="match status" value="2"/>
</dbReference>
<evidence type="ECO:0000256" key="2">
    <source>
        <dbReference type="PROSITE-ProRule" id="PRU00708"/>
    </source>
</evidence>
<dbReference type="PANTHER" id="PTHR47936:SF1">
    <property type="entry name" value="PENTATRICOPEPTIDE REPEAT-CONTAINING PROTEIN GUN1, CHLOROPLASTIC"/>
    <property type="match status" value="1"/>
</dbReference>
<keyword evidence="7" id="KW-1185">Reference proteome</keyword>